<accession>A0A2J8XJI7</accession>
<dbReference type="EMBL" id="NDHI03003364">
    <property type="protein sequence ID" value="PNJ82199.1"/>
    <property type="molecule type" value="Genomic_DNA"/>
</dbReference>
<organism evidence="1">
    <name type="scientific">Pongo abelii</name>
    <name type="common">Sumatran orangutan</name>
    <name type="synonym">Pongo pygmaeus abelii</name>
    <dbReference type="NCBI Taxonomy" id="9601"/>
    <lineage>
        <taxon>Eukaryota</taxon>
        <taxon>Metazoa</taxon>
        <taxon>Chordata</taxon>
        <taxon>Craniata</taxon>
        <taxon>Vertebrata</taxon>
        <taxon>Euteleostomi</taxon>
        <taxon>Mammalia</taxon>
        <taxon>Eutheria</taxon>
        <taxon>Euarchontoglires</taxon>
        <taxon>Primates</taxon>
        <taxon>Haplorrhini</taxon>
        <taxon>Catarrhini</taxon>
        <taxon>Hominidae</taxon>
        <taxon>Pongo</taxon>
    </lineage>
</organism>
<proteinExistence type="predicted"/>
<sequence length="92" mass="10545">MPRPTRKFRRLVALRGRYSSCPKPRPLSPCLPNPDCFLGWGRGHGARRSQVEALPRSALTKLRHFRRVRLASDSCIMAVLKSWLSRSVTLLF</sequence>
<protein>
    <submittedName>
        <fullName evidence="1">DIABLO isoform 5</fullName>
    </submittedName>
</protein>
<gene>
    <name evidence="1" type="ORF">CR201_G0000840</name>
</gene>
<dbReference type="AlphaFoldDB" id="A0A2J8XJI7"/>
<evidence type="ECO:0000313" key="1">
    <source>
        <dbReference type="EMBL" id="PNJ82199.1"/>
    </source>
</evidence>
<comment type="caution">
    <text evidence="1">The sequence shown here is derived from an EMBL/GenBank/DDBJ whole genome shotgun (WGS) entry which is preliminary data.</text>
</comment>
<name>A0A2J8XJI7_PONAB</name>
<feature type="non-terminal residue" evidence="1">
    <location>
        <position position="92"/>
    </location>
</feature>
<reference evidence="1" key="1">
    <citation type="submission" date="2017-12" db="EMBL/GenBank/DDBJ databases">
        <title>High-resolution comparative analysis of great ape genomes.</title>
        <authorList>
            <person name="Pollen A."/>
            <person name="Hastie A."/>
            <person name="Hormozdiari F."/>
            <person name="Dougherty M."/>
            <person name="Liu R."/>
            <person name="Chaisson M."/>
            <person name="Hoppe E."/>
            <person name="Hill C."/>
            <person name="Pang A."/>
            <person name="Hillier L."/>
            <person name="Baker C."/>
            <person name="Armstrong J."/>
            <person name="Shendure J."/>
            <person name="Paten B."/>
            <person name="Wilson R."/>
            <person name="Chao H."/>
            <person name="Schneider V."/>
            <person name="Ventura M."/>
            <person name="Kronenberg Z."/>
            <person name="Murali S."/>
            <person name="Gordon D."/>
            <person name="Cantsilieris S."/>
            <person name="Munson K."/>
            <person name="Nelson B."/>
            <person name="Raja A."/>
            <person name="Underwood J."/>
            <person name="Diekhans M."/>
            <person name="Fiddes I."/>
            <person name="Haussler D."/>
            <person name="Eichler E."/>
        </authorList>
    </citation>
    <scope>NUCLEOTIDE SEQUENCE [LARGE SCALE GENOMIC DNA]</scope>
    <source>
        <strain evidence="1">Susie</strain>
    </source>
</reference>